<name>A0A4P6M2T6_9FIRM</name>
<sequence length="216" mass="23945">MKSLILKDMYNMIHNMKSLLLMLFVFLFITVPQSGAEAYVITCCILCAMMVVTTFSFDENVKWEKYAMIMPISRKDLVLSKFVVLLLFSLFGMVFGGVLGVAGGSIMGKFHIVSLTEWQNLLAVCLAGVVISFFLGSIVIPLLFKFGAEKARALMLAAFLIPVLLCLGVYYLMKNLGVALTDTVILTLTCISPVVLLLWTAAMYKISFGIFKKAEF</sequence>
<evidence type="ECO:0008006" key="4">
    <source>
        <dbReference type="Google" id="ProtNLM"/>
    </source>
</evidence>
<accession>A0A4P6M2T6</accession>
<feature type="transmembrane region" description="Helical" evidence="1">
    <location>
        <begin position="78"/>
        <end position="101"/>
    </location>
</feature>
<dbReference type="Pfam" id="PF13346">
    <property type="entry name" value="ABC2_membrane_5"/>
    <property type="match status" value="1"/>
</dbReference>
<dbReference type="KEGG" id="bpro:PMF13cell1_03971"/>
<evidence type="ECO:0000313" key="2">
    <source>
        <dbReference type="EMBL" id="QBE98405.1"/>
    </source>
</evidence>
<dbReference type="Proteomes" id="UP000289794">
    <property type="component" value="Chromosome"/>
</dbReference>
<keyword evidence="1" id="KW-0812">Transmembrane</keyword>
<keyword evidence="1" id="KW-1133">Transmembrane helix</keyword>
<dbReference type="AlphaFoldDB" id="A0A4P6M2T6"/>
<feature type="transmembrane region" description="Helical" evidence="1">
    <location>
        <begin position="153"/>
        <end position="172"/>
    </location>
</feature>
<feature type="transmembrane region" description="Helical" evidence="1">
    <location>
        <begin position="184"/>
        <end position="204"/>
    </location>
</feature>
<feature type="transmembrane region" description="Helical" evidence="1">
    <location>
        <begin position="38"/>
        <end position="57"/>
    </location>
</feature>
<dbReference type="EMBL" id="CP035945">
    <property type="protein sequence ID" value="QBE98405.1"/>
    <property type="molecule type" value="Genomic_DNA"/>
</dbReference>
<reference evidence="2 3" key="1">
    <citation type="submission" date="2019-01" db="EMBL/GenBank/DDBJ databases">
        <title>PMF-metabolizing Aryl O-demethylase.</title>
        <authorList>
            <person name="Kim M."/>
        </authorList>
    </citation>
    <scope>NUCLEOTIDE SEQUENCE [LARGE SCALE GENOMIC DNA]</scope>
    <source>
        <strain evidence="2 3">PMF1</strain>
    </source>
</reference>
<protein>
    <recommendedName>
        <fullName evidence="4">ABC-2 transporter permease</fullName>
    </recommendedName>
</protein>
<dbReference type="RefSeq" id="WP_130181844.1">
    <property type="nucleotide sequence ID" value="NZ_CP035945.1"/>
</dbReference>
<feature type="transmembrane region" description="Helical" evidence="1">
    <location>
        <begin position="121"/>
        <end position="144"/>
    </location>
</feature>
<dbReference type="PANTHER" id="PTHR41309:SF2">
    <property type="entry name" value="MEMBRANE PROTEIN"/>
    <property type="match status" value="1"/>
</dbReference>
<evidence type="ECO:0000256" key="1">
    <source>
        <dbReference type="SAM" id="Phobius"/>
    </source>
</evidence>
<gene>
    <name evidence="2" type="ORF">PMF13cell1_03971</name>
</gene>
<organism evidence="2 3">
    <name type="scientific">Blautia producta</name>
    <dbReference type="NCBI Taxonomy" id="33035"/>
    <lineage>
        <taxon>Bacteria</taxon>
        <taxon>Bacillati</taxon>
        <taxon>Bacillota</taxon>
        <taxon>Clostridia</taxon>
        <taxon>Lachnospirales</taxon>
        <taxon>Lachnospiraceae</taxon>
        <taxon>Blautia</taxon>
    </lineage>
</organism>
<dbReference type="InterPro" id="IPR025699">
    <property type="entry name" value="ABC2_memb-like"/>
</dbReference>
<feature type="transmembrane region" description="Helical" evidence="1">
    <location>
        <begin position="12"/>
        <end position="32"/>
    </location>
</feature>
<evidence type="ECO:0000313" key="3">
    <source>
        <dbReference type="Proteomes" id="UP000289794"/>
    </source>
</evidence>
<proteinExistence type="predicted"/>
<keyword evidence="1" id="KW-0472">Membrane</keyword>
<dbReference type="PANTHER" id="PTHR41309">
    <property type="entry name" value="MEMBRANE PROTEIN-RELATED"/>
    <property type="match status" value="1"/>
</dbReference>